<gene>
    <name evidence="3" type="ORF">SAMN06297387_10453</name>
</gene>
<dbReference type="Proteomes" id="UP000219072">
    <property type="component" value="Unassembled WGS sequence"/>
</dbReference>
<sequence length="113" mass="12060">MVNVGPPLRGEVWGCALPRPLGPHPVVVLTVNRVARPLSAVTVALVTGTTGPRTTHIPIGPDSGLAKYDESYVNCADLHTVVKARLRRRLGLLAPGELRGVEDAMRVVLGLQR</sequence>
<comment type="similarity">
    <text evidence="1">Belongs to the PemK/MazF family.</text>
</comment>
<accession>A0A286DTF4</accession>
<name>A0A286DTF4_9ACTN</name>
<dbReference type="GO" id="GO:0003677">
    <property type="term" value="F:DNA binding"/>
    <property type="evidence" value="ECO:0007669"/>
    <property type="project" value="InterPro"/>
</dbReference>
<dbReference type="Pfam" id="PF02452">
    <property type="entry name" value="PemK_toxin"/>
    <property type="match status" value="1"/>
</dbReference>
<dbReference type="Gene3D" id="2.30.30.110">
    <property type="match status" value="1"/>
</dbReference>
<dbReference type="AlphaFoldDB" id="A0A286DTF4"/>
<evidence type="ECO:0000313" key="3">
    <source>
        <dbReference type="EMBL" id="SOD61883.1"/>
    </source>
</evidence>
<reference evidence="3 4" key="1">
    <citation type="submission" date="2017-09" db="EMBL/GenBank/DDBJ databases">
        <authorList>
            <person name="Ehlers B."/>
            <person name="Leendertz F.H."/>
        </authorList>
    </citation>
    <scope>NUCLEOTIDE SEQUENCE [LARGE SCALE GENOMIC DNA]</scope>
    <source>
        <strain evidence="3 4">CGMCC 4.7095</strain>
    </source>
</reference>
<dbReference type="InterPro" id="IPR003477">
    <property type="entry name" value="PemK-like"/>
</dbReference>
<dbReference type="EMBL" id="OCNE01000004">
    <property type="protein sequence ID" value="SOD61883.1"/>
    <property type="molecule type" value="Genomic_DNA"/>
</dbReference>
<dbReference type="SUPFAM" id="SSF50118">
    <property type="entry name" value="Cell growth inhibitor/plasmid maintenance toxic component"/>
    <property type="match status" value="1"/>
</dbReference>
<keyword evidence="2" id="KW-1277">Toxin-antitoxin system</keyword>
<organism evidence="3 4">
    <name type="scientific">Streptomyces zhaozhouensis</name>
    <dbReference type="NCBI Taxonomy" id="1300267"/>
    <lineage>
        <taxon>Bacteria</taxon>
        <taxon>Bacillati</taxon>
        <taxon>Actinomycetota</taxon>
        <taxon>Actinomycetes</taxon>
        <taxon>Kitasatosporales</taxon>
        <taxon>Streptomycetaceae</taxon>
        <taxon>Streptomyces</taxon>
    </lineage>
</organism>
<evidence type="ECO:0000313" key="4">
    <source>
        <dbReference type="Proteomes" id="UP000219072"/>
    </source>
</evidence>
<evidence type="ECO:0000256" key="2">
    <source>
        <dbReference type="ARBA" id="ARBA00022649"/>
    </source>
</evidence>
<evidence type="ECO:0000256" key="1">
    <source>
        <dbReference type="ARBA" id="ARBA00007521"/>
    </source>
</evidence>
<proteinExistence type="inferred from homology"/>
<dbReference type="OrthoDB" id="4551024at2"/>
<dbReference type="InterPro" id="IPR011067">
    <property type="entry name" value="Plasmid_toxin/cell-grow_inhib"/>
</dbReference>
<keyword evidence="4" id="KW-1185">Reference proteome</keyword>
<protein>
    <submittedName>
        <fullName evidence="3">mRNA interferase MazF</fullName>
    </submittedName>
</protein>